<feature type="signal peptide" evidence="2">
    <location>
        <begin position="1"/>
        <end position="22"/>
    </location>
</feature>
<dbReference type="PATRIC" id="fig|626887.3.peg.130"/>
<protein>
    <submittedName>
        <fullName evidence="3">Uncharacterized protein</fullName>
    </submittedName>
</protein>
<dbReference type="STRING" id="626887.J057_00699"/>
<keyword evidence="2" id="KW-0732">Signal</keyword>
<dbReference type="RefSeq" id="WP_004578791.1">
    <property type="nucleotide sequence ID" value="NZ_AP028879.1"/>
</dbReference>
<evidence type="ECO:0000256" key="1">
    <source>
        <dbReference type="SAM" id="Coils"/>
    </source>
</evidence>
<comment type="caution">
    <text evidence="3">The sequence shown here is derived from an EMBL/GenBank/DDBJ whole genome shotgun (WGS) entry which is preliminary data.</text>
</comment>
<keyword evidence="1" id="KW-0175">Coiled coil</keyword>
<keyword evidence="4" id="KW-1185">Reference proteome</keyword>
<sequence length="279" mass="31801">MNHVRTLLLAMVVLGYGPNAFSSGIPTVDVANLTQAVQQYLNELEQYAEMMDQGATQQQELLNAVHQYEQMLTEYEHMLRQMEALENKVSARDWEGIYAMYEDIINSFPANEPDYSDPEWQETNEQVGGVYERGSELEQIEDEIEGMPYTADSQGVAMENTRQTYNRAQLITGQQMAVNENSKRLKQQMLISDRLDQNRLALGPESHLQTLQLLAEQNQAILDALHQQITVTNTELQYANQLDAHVYAKEQEGLQATRNEIQAEMGEPLTINEDPLVNF</sequence>
<feature type="chain" id="PRO_5004127031" evidence="2">
    <location>
        <begin position="23"/>
        <end position="279"/>
    </location>
</feature>
<accession>N6WA80</accession>
<dbReference type="AlphaFoldDB" id="N6WA80"/>
<gene>
    <name evidence="3" type="ORF">J057_00699</name>
</gene>
<proteinExistence type="predicted"/>
<evidence type="ECO:0000313" key="4">
    <source>
        <dbReference type="Proteomes" id="UP000013165"/>
    </source>
</evidence>
<dbReference type="HOGENOM" id="CLU_996789_0_0_6"/>
<dbReference type="EMBL" id="APLQ01000005">
    <property type="protein sequence ID" value="ENO17139.1"/>
    <property type="molecule type" value="Genomic_DNA"/>
</dbReference>
<dbReference type="OrthoDB" id="5906336at2"/>
<evidence type="ECO:0000256" key="2">
    <source>
        <dbReference type="SAM" id="SignalP"/>
    </source>
</evidence>
<feature type="coiled-coil region" evidence="1">
    <location>
        <begin position="30"/>
        <end position="88"/>
    </location>
</feature>
<organism evidence="3 4">
    <name type="scientific">Marinobacter nanhaiticus D15-8W</name>
    <dbReference type="NCBI Taxonomy" id="626887"/>
    <lineage>
        <taxon>Bacteria</taxon>
        <taxon>Pseudomonadati</taxon>
        <taxon>Pseudomonadota</taxon>
        <taxon>Gammaproteobacteria</taxon>
        <taxon>Pseudomonadales</taxon>
        <taxon>Marinobacteraceae</taxon>
        <taxon>Marinobacter</taxon>
    </lineage>
</organism>
<dbReference type="Proteomes" id="UP000013165">
    <property type="component" value="Unassembled WGS sequence"/>
</dbReference>
<evidence type="ECO:0000313" key="3">
    <source>
        <dbReference type="EMBL" id="ENO17139.1"/>
    </source>
</evidence>
<reference evidence="3 4" key="1">
    <citation type="journal article" date="2013" name="Genome Announc.">
        <title>Genome Sequence of the Polycyclic Aromatic Hydrocarbon-Degrading Bacterium Strain Marinobacter nanhaiticus D15-8WT.</title>
        <authorList>
            <person name="Cui Z."/>
            <person name="Gao W."/>
            <person name="Li Q."/>
            <person name="Xu G."/>
            <person name="Zheng L."/>
        </authorList>
    </citation>
    <scope>NUCLEOTIDE SEQUENCE [LARGE SCALE GENOMIC DNA]</scope>
    <source>
        <strain evidence="3 4">D15-8W</strain>
    </source>
</reference>
<name>N6WA80_9GAMM</name>